<protein>
    <submittedName>
        <fullName evidence="7">Uncharacterized protein LOC111129975 isoform X13</fullName>
    </submittedName>
</protein>
<comment type="cofactor">
    <cofactor evidence="1">
        <name>Zn(2+)</name>
        <dbReference type="ChEBI" id="CHEBI:29105"/>
    </cofactor>
</comment>
<feature type="region of interest" description="Disordered" evidence="4">
    <location>
        <begin position="74"/>
        <end position="100"/>
    </location>
</feature>
<feature type="active site" description="Proton donor/acceptor" evidence="3">
    <location>
        <position position="701"/>
    </location>
</feature>
<name>A0A8B8DXT3_CRAVI</name>
<feature type="compositionally biased region" description="Polar residues" evidence="4">
    <location>
        <begin position="948"/>
        <end position="958"/>
    </location>
</feature>
<dbReference type="Pfam" id="PF00246">
    <property type="entry name" value="Peptidase_M14"/>
    <property type="match status" value="1"/>
</dbReference>
<feature type="compositionally biased region" description="Basic and acidic residues" evidence="4">
    <location>
        <begin position="923"/>
        <end position="946"/>
    </location>
</feature>
<feature type="compositionally biased region" description="Basic and acidic residues" evidence="4">
    <location>
        <begin position="849"/>
        <end position="860"/>
    </location>
</feature>
<evidence type="ECO:0000313" key="7">
    <source>
        <dbReference type="RefSeq" id="XP_022332418.1"/>
    </source>
</evidence>
<dbReference type="SUPFAM" id="SSF53187">
    <property type="entry name" value="Zn-dependent exopeptidases"/>
    <property type="match status" value="1"/>
</dbReference>
<gene>
    <name evidence="7" type="primary">LOC111129975</name>
</gene>
<keyword evidence="6" id="KW-1185">Reference proteome</keyword>
<feature type="compositionally biased region" description="Basic and acidic residues" evidence="4">
    <location>
        <begin position="35"/>
        <end position="52"/>
    </location>
</feature>
<feature type="region of interest" description="Disordered" evidence="4">
    <location>
        <begin position="788"/>
        <end position="860"/>
    </location>
</feature>
<evidence type="ECO:0000256" key="3">
    <source>
        <dbReference type="PROSITE-ProRule" id="PRU01379"/>
    </source>
</evidence>
<feature type="compositionally biased region" description="Acidic residues" evidence="4">
    <location>
        <begin position="893"/>
        <end position="902"/>
    </location>
</feature>
<feature type="compositionally biased region" description="Low complexity" evidence="4">
    <location>
        <begin position="7"/>
        <end position="28"/>
    </location>
</feature>
<dbReference type="PROSITE" id="PS52035">
    <property type="entry name" value="PEPTIDASE_M14"/>
    <property type="match status" value="1"/>
</dbReference>
<dbReference type="Pfam" id="PF18027">
    <property type="entry name" value="Pepdidase_M14_N"/>
    <property type="match status" value="1"/>
</dbReference>
<feature type="region of interest" description="Disordered" evidence="4">
    <location>
        <begin position="1"/>
        <end position="52"/>
    </location>
</feature>
<evidence type="ECO:0000313" key="6">
    <source>
        <dbReference type="Proteomes" id="UP000694844"/>
    </source>
</evidence>
<dbReference type="GO" id="GO:0004181">
    <property type="term" value="F:metallocarboxypeptidase activity"/>
    <property type="evidence" value="ECO:0007669"/>
    <property type="project" value="InterPro"/>
</dbReference>
<reference evidence="6" key="1">
    <citation type="submission" date="2024-06" db="UniProtKB">
        <authorList>
            <consortium name="RefSeq"/>
        </authorList>
    </citation>
    <scope>NUCLEOTIDE SEQUENCE [LARGE SCALE GENOMIC DNA]</scope>
</reference>
<reference evidence="7" key="2">
    <citation type="submission" date="2025-08" db="UniProtKB">
        <authorList>
            <consortium name="RefSeq"/>
        </authorList>
    </citation>
    <scope>IDENTIFICATION</scope>
    <source>
        <tissue evidence="7">Whole sample</tissue>
    </source>
</reference>
<dbReference type="RefSeq" id="XP_022332418.1">
    <property type="nucleotide sequence ID" value="XM_022476710.1"/>
</dbReference>
<evidence type="ECO:0000256" key="2">
    <source>
        <dbReference type="ARBA" id="ARBA00005988"/>
    </source>
</evidence>
<feature type="compositionally biased region" description="Basic and acidic residues" evidence="4">
    <location>
        <begin position="826"/>
        <end position="841"/>
    </location>
</feature>
<dbReference type="PANTHER" id="PTHR12756:SF4">
    <property type="entry name" value="PEPTIDASE M14 CARBOXYPEPTIDASE A DOMAIN-CONTAINING PROTEIN"/>
    <property type="match status" value="1"/>
</dbReference>
<feature type="domain" description="Peptidase M14" evidence="5">
    <location>
        <begin position="457"/>
        <end position="737"/>
    </location>
</feature>
<dbReference type="InterPro" id="IPR050821">
    <property type="entry name" value="Cytosolic_carboxypeptidase"/>
</dbReference>
<dbReference type="GO" id="GO:0008270">
    <property type="term" value="F:zinc ion binding"/>
    <property type="evidence" value="ECO:0007669"/>
    <property type="project" value="InterPro"/>
</dbReference>
<dbReference type="OrthoDB" id="10253041at2759"/>
<dbReference type="Gene3D" id="3.40.630.10">
    <property type="entry name" value="Zn peptidases"/>
    <property type="match status" value="1"/>
</dbReference>
<feature type="region of interest" description="Disordered" evidence="4">
    <location>
        <begin position="1219"/>
        <end position="1238"/>
    </location>
</feature>
<feature type="compositionally biased region" description="Basic and acidic residues" evidence="4">
    <location>
        <begin position="74"/>
        <end position="87"/>
    </location>
</feature>
<accession>A0A8B8DXT3</accession>
<dbReference type="Proteomes" id="UP000694844">
    <property type="component" value="Chromosome 1"/>
</dbReference>
<organism evidence="6 7">
    <name type="scientific">Crassostrea virginica</name>
    <name type="common">Eastern oyster</name>
    <dbReference type="NCBI Taxonomy" id="6565"/>
    <lineage>
        <taxon>Eukaryota</taxon>
        <taxon>Metazoa</taxon>
        <taxon>Spiralia</taxon>
        <taxon>Lophotrochozoa</taxon>
        <taxon>Mollusca</taxon>
        <taxon>Bivalvia</taxon>
        <taxon>Autobranchia</taxon>
        <taxon>Pteriomorphia</taxon>
        <taxon>Ostreida</taxon>
        <taxon>Ostreoidea</taxon>
        <taxon>Ostreidae</taxon>
        <taxon>Crassostrea</taxon>
    </lineage>
</organism>
<evidence type="ECO:0000256" key="4">
    <source>
        <dbReference type="SAM" id="MobiDB-lite"/>
    </source>
</evidence>
<dbReference type="InterPro" id="IPR040626">
    <property type="entry name" value="Pepdidase_M14_N"/>
</dbReference>
<dbReference type="InterPro" id="IPR000834">
    <property type="entry name" value="Peptidase_M14"/>
</dbReference>
<feature type="compositionally biased region" description="Polar residues" evidence="4">
    <location>
        <begin position="789"/>
        <end position="798"/>
    </location>
</feature>
<dbReference type="PANTHER" id="PTHR12756">
    <property type="entry name" value="CYTOSOLIC CARBOXYPEPTIDASE"/>
    <property type="match status" value="1"/>
</dbReference>
<feature type="region of interest" description="Disordered" evidence="4">
    <location>
        <begin position="888"/>
        <end position="979"/>
    </location>
</feature>
<dbReference type="GeneID" id="111129975"/>
<dbReference type="Gene3D" id="2.60.40.3120">
    <property type="match status" value="1"/>
</dbReference>
<proteinExistence type="inferred from homology"/>
<evidence type="ECO:0000256" key="1">
    <source>
        <dbReference type="ARBA" id="ARBA00001947"/>
    </source>
</evidence>
<dbReference type="GO" id="GO:0006508">
    <property type="term" value="P:proteolysis"/>
    <property type="evidence" value="ECO:0007669"/>
    <property type="project" value="InterPro"/>
</dbReference>
<evidence type="ECO:0000259" key="5">
    <source>
        <dbReference type="PROSITE" id="PS52035"/>
    </source>
</evidence>
<comment type="similarity">
    <text evidence="2 3">Belongs to the peptidase M14 family.</text>
</comment>
<sequence length="1292" mass="148137">MKTRQVSSAPLAGSPLSSRSTSSSSGLSFEGIPDEVTRLSEEKSKNLKGGDETVWKEEIRKRMEDELNARVREALETPPLERAERQRLTNQQQQQNSRSHLEKLNSHLLFELNDKNHAYLKARKWRALQAKRQMQNLMRMNYTLTPAPTSTIDVIFKDKLSKSNQDEFPGVFGLQTFSEGIKDRNSLDKYPSLKQIHRQFYTKEGFLTALDAGHFPDGSKFDCNENGAYKDRFGVLRDQHGPFWPGEWGPLFPTPRFQWFTDVPEEPLFTSAHNQQFTKTFDNQQTPYTSKWRGVLIVYDSERSSRDHSPQPVPEGCCPNLVFESRFESGNLRQARRVGQCEYELVLKTDLYTNRHTQWYYFRVQNAVPGVVYKFRIVNLLKKDSLYNYGMRPLLYSENDAKNKSQGWIRAGHHISYSRNIMHLHCPLLMRGIPYYELEWQMEFPNAEDTYYLAHCYPYTFTDLKEDLDAMLNSPERRQWIKREVLCETRAGNSCFLVTCTNFDTSREEQIKKKVVVVTARVHPGESQASWMMKGLLDYITSSDHTAHELRNRFIFKVVPMLNPDGVIVGNYRCSLAARDLNRNYRHPRKESFPTVWFTKSMMEKILERHDILLYCDLHGHSRKHNVFMYGNNTSEVEADDGVGAAQAYLRERLFPWLMSQRSPDKFSFPSCKFQIKRCKESTGRVVMWRQMRVLNSFTLEATFSGTILNRKELRHFNIGDFMEMGRVLSQVVLDYEVAQENKSFKKNSKKKNIWLSKQTEVVLDMTRYITNQVLEQRGMIGARIPNLHSLSNRNGRNSDADSGIDASQDNGSTMDGRLSAMEDGYLPRERSDLGDDFGRKTDKKRKGDSRSHGNLSRREVDTMIDNESLKTMDGCLKILSDLNVREALQESDSSDSDSESEPEMKAAEPKPKKKKRKSKKQRDKEHQERKGGSGGTEKKSEERSKSLTALPSISCSDAQHDALGNHGNKKTTSNLEKYKKQTLDSRFVSKYEGRRNGGIPCFSEERSIERAAKRMADMKKRTDDEKQRDMAFFCSDTEMPEATISRLPRRIITLQQDRPMSPPSLRRHIPISLVEGVPTIAETLATIRPRDQFMSQWTREWICNTTFDLSSASNTETFRDMTPSVLPATMPSVRDISSEEASDSDVPSSTTITLAARANPYNQHIEASSNLQLAGIAAQKRHLRSGSVLKTFTRHIPSSSSTPSPFLPHSITPISSEMESTKIEKRSRISRTPGPLSGVTQEAINRVLGTNAHGSPRMGTMDITKISSSVLHREYINVMLERLKKRSPTPV</sequence>
<feature type="compositionally biased region" description="Basic residues" evidence="4">
    <location>
        <begin position="912"/>
        <end position="922"/>
    </location>
</feature>